<dbReference type="Pfam" id="PF00903">
    <property type="entry name" value="Glyoxalase"/>
    <property type="match status" value="1"/>
</dbReference>
<accession>A0ABT7BWS4</accession>
<dbReference type="Gene3D" id="3.10.180.10">
    <property type="entry name" value="2,3-Dihydroxybiphenyl 1,2-Dioxygenase, domain 1"/>
    <property type="match status" value="1"/>
</dbReference>
<feature type="domain" description="VOC" evidence="1">
    <location>
        <begin position="5"/>
        <end position="120"/>
    </location>
</feature>
<dbReference type="PANTHER" id="PTHR21366:SF22">
    <property type="entry name" value="VOC DOMAIN-CONTAINING PROTEIN"/>
    <property type="match status" value="1"/>
</dbReference>
<evidence type="ECO:0000313" key="3">
    <source>
        <dbReference type="Proteomes" id="UP001232992"/>
    </source>
</evidence>
<proteinExistence type="predicted"/>
<dbReference type="PROSITE" id="PS51819">
    <property type="entry name" value="VOC"/>
    <property type="match status" value="1"/>
</dbReference>
<reference evidence="2 3" key="1">
    <citation type="submission" date="2023-01" db="EMBL/GenBank/DDBJ databases">
        <title>Novel diversity within Roseofilum (Cyanobacteria; Desertifilaceae) from marine benthic mats with descriptions of four novel species.</title>
        <authorList>
            <person name="Wang Y."/>
            <person name="Berthold D.E."/>
            <person name="Hu J."/>
            <person name="Lefler F.W."/>
            <person name="Laughinghouse H.D. IV."/>
        </authorList>
    </citation>
    <scope>NUCLEOTIDE SEQUENCE [LARGE SCALE GENOMIC DNA]</scope>
    <source>
        <strain evidence="2 3">BLCC-M143</strain>
    </source>
</reference>
<gene>
    <name evidence="2" type="ORF">PMH09_05895</name>
</gene>
<organism evidence="2 3">
    <name type="scientific">Roseofilum casamattae BLCC-M143</name>
    <dbReference type="NCBI Taxonomy" id="3022442"/>
    <lineage>
        <taxon>Bacteria</taxon>
        <taxon>Bacillati</taxon>
        <taxon>Cyanobacteriota</taxon>
        <taxon>Cyanophyceae</taxon>
        <taxon>Desertifilales</taxon>
        <taxon>Desertifilaceae</taxon>
        <taxon>Roseofilum</taxon>
        <taxon>Roseofilum casamattae</taxon>
    </lineage>
</organism>
<evidence type="ECO:0000313" key="2">
    <source>
        <dbReference type="EMBL" id="MDJ1182723.1"/>
    </source>
</evidence>
<dbReference type="EMBL" id="JAQOSQ010000003">
    <property type="protein sequence ID" value="MDJ1182723.1"/>
    <property type="molecule type" value="Genomic_DNA"/>
</dbReference>
<dbReference type="InterPro" id="IPR050383">
    <property type="entry name" value="GlyoxalaseI/FosfomycinResist"/>
</dbReference>
<name>A0ABT7BWS4_9CYAN</name>
<dbReference type="SUPFAM" id="SSF54593">
    <property type="entry name" value="Glyoxalase/Bleomycin resistance protein/Dihydroxybiphenyl dioxygenase"/>
    <property type="match status" value="1"/>
</dbReference>
<dbReference type="RefSeq" id="WP_283757374.1">
    <property type="nucleotide sequence ID" value="NZ_JAQOSQ010000003.1"/>
</dbReference>
<protein>
    <submittedName>
        <fullName evidence="2">VOC family protein</fullName>
    </submittedName>
</protein>
<dbReference type="PANTHER" id="PTHR21366">
    <property type="entry name" value="GLYOXALASE FAMILY PROTEIN"/>
    <property type="match status" value="1"/>
</dbReference>
<dbReference type="InterPro" id="IPR029068">
    <property type="entry name" value="Glyas_Bleomycin-R_OHBP_Dase"/>
</dbReference>
<dbReference type="InterPro" id="IPR037523">
    <property type="entry name" value="VOC_core"/>
</dbReference>
<comment type="caution">
    <text evidence="2">The sequence shown here is derived from an EMBL/GenBank/DDBJ whole genome shotgun (WGS) entry which is preliminary data.</text>
</comment>
<dbReference type="Proteomes" id="UP001232992">
    <property type="component" value="Unassembled WGS sequence"/>
</dbReference>
<dbReference type="InterPro" id="IPR004360">
    <property type="entry name" value="Glyas_Fos-R_dOase_dom"/>
</dbReference>
<sequence length="120" mass="13734">MKVLHPLHTAILVSDLEKADHFYGTILSLEKCDRALKFPGIWYQIGEYQLHLMLNSDIAIARQNEQKWGRNAHIAFRVDSLQETKQRLIEYNCSFQLSSSGRSALFVEDPDGNILELSEG</sequence>
<keyword evidence="3" id="KW-1185">Reference proteome</keyword>
<evidence type="ECO:0000259" key="1">
    <source>
        <dbReference type="PROSITE" id="PS51819"/>
    </source>
</evidence>